<dbReference type="PANTHER" id="PTHR12126">
    <property type="entry name" value="NADH-UBIQUINONE OXIDOREDUCTASE 39 KDA SUBUNIT-RELATED"/>
    <property type="match status" value="1"/>
</dbReference>
<evidence type="ECO:0000256" key="1">
    <source>
        <dbReference type="SAM" id="Phobius"/>
    </source>
</evidence>
<dbReference type="Proteomes" id="UP001320831">
    <property type="component" value="Unassembled WGS sequence"/>
</dbReference>
<feature type="transmembrane region" description="Helical" evidence="1">
    <location>
        <begin position="408"/>
        <end position="426"/>
    </location>
</feature>
<dbReference type="InterPro" id="IPR051207">
    <property type="entry name" value="ComplexI_NDUFA9_subunit"/>
</dbReference>
<dbReference type="PANTHER" id="PTHR12126:SF11">
    <property type="entry name" value="NADH DEHYDROGENASE [UBIQUINONE] 1 ALPHA SUBCOMPLEX SUBUNIT 9, MITOCHONDRIAL"/>
    <property type="match status" value="1"/>
</dbReference>
<evidence type="ECO:0000259" key="2">
    <source>
        <dbReference type="Pfam" id="PF13460"/>
    </source>
</evidence>
<dbReference type="InterPro" id="IPR016040">
    <property type="entry name" value="NAD(P)-bd_dom"/>
</dbReference>
<feature type="domain" description="NAD(P)-binding" evidence="2">
    <location>
        <begin position="7"/>
        <end position="149"/>
    </location>
</feature>
<keyword evidence="1" id="KW-0472">Membrane</keyword>
<name>A0ABT2LUF6_9HYPH</name>
<organism evidence="3 4">
    <name type="scientific">Chelativorans salis</name>
    <dbReference type="NCBI Taxonomy" id="2978478"/>
    <lineage>
        <taxon>Bacteria</taxon>
        <taxon>Pseudomonadati</taxon>
        <taxon>Pseudomonadota</taxon>
        <taxon>Alphaproteobacteria</taxon>
        <taxon>Hyphomicrobiales</taxon>
        <taxon>Phyllobacteriaceae</taxon>
        <taxon>Chelativorans</taxon>
    </lineage>
</organism>
<keyword evidence="4" id="KW-1185">Reference proteome</keyword>
<dbReference type="InterPro" id="IPR025695">
    <property type="entry name" value="DoxX-like"/>
</dbReference>
<evidence type="ECO:0000313" key="4">
    <source>
        <dbReference type="Proteomes" id="UP001320831"/>
    </source>
</evidence>
<protein>
    <submittedName>
        <fullName evidence="3">SDR family oxidoreductase</fullName>
    </submittedName>
</protein>
<proteinExistence type="predicted"/>
<keyword evidence="1" id="KW-0812">Transmembrane</keyword>
<dbReference type="RefSeq" id="WP_260906992.1">
    <property type="nucleotide sequence ID" value="NZ_JAOCZP010000011.1"/>
</dbReference>
<dbReference type="Pfam" id="PF13781">
    <property type="entry name" value="DoxX_3"/>
    <property type="match status" value="1"/>
</dbReference>
<dbReference type="Pfam" id="PF13460">
    <property type="entry name" value="NAD_binding_10"/>
    <property type="match status" value="1"/>
</dbReference>
<feature type="transmembrane region" description="Helical" evidence="1">
    <location>
        <begin position="351"/>
        <end position="372"/>
    </location>
</feature>
<dbReference type="EMBL" id="JAOCZP010000011">
    <property type="protein sequence ID" value="MCT7378167.1"/>
    <property type="molecule type" value="Genomic_DNA"/>
</dbReference>
<accession>A0ABT2LUF6</accession>
<reference evidence="3 4" key="1">
    <citation type="submission" date="2022-09" db="EMBL/GenBank/DDBJ databases">
        <title>Chelativorans salina sp. nov., a novel slightly halophilic bacterium isolated from a saline lake sediment enrichment.</title>
        <authorList>
            <person name="Gao L."/>
            <person name="Fang B.-Z."/>
            <person name="Li W.-J."/>
        </authorList>
    </citation>
    <scope>NUCLEOTIDE SEQUENCE [LARGE SCALE GENOMIC DNA]</scope>
    <source>
        <strain evidence="3 4">EGI FJ00035</strain>
    </source>
</reference>
<dbReference type="SUPFAM" id="SSF51735">
    <property type="entry name" value="NAD(P)-binding Rossmann-fold domains"/>
    <property type="match status" value="1"/>
</dbReference>
<comment type="caution">
    <text evidence="3">The sequence shown here is derived from an EMBL/GenBank/DDBJ whole genome shotgun (WGS) entry which is preliminary data.</text>
</comment>
<dbReference type="InterPro" id="IPR036291">
    <property type="entry name" value="NAD(P)-bd_dom_sf"/>
</dbReference>
<feature type="transmembrane region" description="Helical" evidence="1">
    <location>
        <begin position="379"/>
        <end position="402"/>
    </location>
</feature>
<feature type="transmembrane region" description="Helical" evidence="1">
    <location>
        <begin position="310"/>
        <end position="331"/>
    </location>
</feature>
<keyword evidence="1" id="KW-1133">Transmembrane helix</keyword>
<dbReference type="Gene3D" id="3.40.50.720">
    <property type="entry name" value="NAD(P)-binding Rossmann-like Domain"/>
    <property type="match status" value="1"/>
</dbReference>
<gene>
    <name evidence="3" type="ORF">N5A92_24440</name>
</gene>
<sequence>MKVLVTGASGLIGSAVCARLSAEGHEVIAAVRPGSRPLPMAAREAVEIDMARAGGPEAWAPHLGGVDAVVNCAGVFQDNPRDSTRGVHVTGAEALFRACETAGVRRVIHFSALGVDRERPTAFSTTKLQGDTLLMERDLDWVILRPSVVLGRSAFGGSALMRGLAALPLMPVMRHTGQLQVVQLDDVAATIAFFLRPSAPSRLTLELAGPERLSMSEVVATYRRWLGWQPARGLTLPDALTHLLYRLGDFAGRLGWRPAIRSTAEKEIALGAVGDPTHWTEVTGIRPTALAAALEKQPAGVQERWFAKLFFLKPVIFIVLAAFWIVTGIVSLTAGFREGVDLLMRTGAGTLSAPGVVAGALADIAIGLAIAWRQTARQGLYGAIALSLLYAVASTLLMPSLWADPLGPLVKIVPIFVLHLVALAILDER</sequence>
<evidence type="ECO:0000313" key="3">
    <source>
        <dbReference type="EMBL" id="MCT7378167.1"/>
    </source>
</evidence>